<dbReference type="Pfam" id="PF13517">
    <property type="entry name" value="FG-GAP_3"/>
    <property type="match status" value="1"/>
</dbReference>
<sequence length="531" mass="57998">MIANLFAVLAGLGAAPSNHPPAADATYVDASMTFEGELLGVEFVELDPAAGRELVTVRLRDDGRRQLRVHVQDGRGYRAEPLHEVDILEDVIAYGFADVRAEAGRELILVTRTGAWSYSLTKRGYRGNIERLVDAPLLLDVPSPRALPFWPYVLEAPGGDRLLLPEREGFAVYGPRAATGDDEDGAAYERIARFAAFEVPEAAGGAATRDRRGSAGADEEGVAFVLLGGARGPLLPEFEGGGSLLSDTKGYAAPALADVNGDGAADLVLLTEGGLQVHLSRAGRFTAQPDRVEAFPDYLSGSEEEQSPRLRLVDLDGDGDPDVLATIEREADGFADSDVRVLLLINDGRRLLPEKPNQVMRFETASLRIDVVDANADGRPDLSMRKFNLPTLMDAVTGLEFSLTYLVYFGEKARDRVVARKPALKQTQTFDENGVAEVIKFRRFELDCSGDGRPDLVEIDLSGRIAIRRLVFDSGFFSGDTWELERDPWKRFDTRGDVRQLDVLDLNGDGLADIASRSDDALTLFMSRRTR</sequence>
<reference evidence="2 3" key="1">
    <citation type="submission" date="2019-02" db="EMBL/GenBank/DDBJ databases">
        <title>Deep-cultivation of Planctomycetes and their phenomic and genomic characterization uncovers novel biology.</title>
        <authorList>
            <person name="Wiegand S."/>
            <person name="Jogler M."/>
            <person name="Boedeker C."/>
            <person name="Pinto D."/>
            <person name="Vollmers J."/>
            <person name="Rivas-Marin E."/>
            <person name="Kohn T."/>
            <person name="Peeters S.H."/>
            <person name="Heuer A."/>
            <person name="Rast P."/>
            <person name="Oberbeckmann S."/>
            <person name="Bunk B."/>
            <person name="Jeske O."/>
            <person name="Meyerdierks A."/>
            <person name="Storesund J.E."/>
            <person name="Kallscheuer N."/>
            <person name="Luecker S."/>
            <person name="Lage O.M."/>
            <person name="Pohl T."/>
            <person name="Merkel B.J."/>
            <person name="Hornburger P."/>
            <person name="Mueller R.-W."/>
            <person name="Bruemmer F."/>
            <person name="Labrenz M."/>
            <person name="Spormann A.M."/>
            <person name="Op den Camp H."/>
            <person name="Overmann J."/>
            <person name="Amann R."/>
            <person name="Jetten M.S.M."/>
            <person name="Mascher T."/>
            <person name="Medema M.H."/>
            <person name="Devos D.P."/>
            <person name="Kaster A.-K."/>
            <person name="Ovreas L."/>
            <person name="Rohde M."/>
            <person name="Galperin M.Y."/>
            <person name="Jogler C."/>
        </authorList>
    </citation>
    <scope>NUCLEOTIDE SEQUENCE [LARGE SCALE GENOMIC DNA]</scope>
    <source>
        <strain evidence="2 3">Pla163</strain>
    </source>
</reference>
<dbReference type="InterPro" id="IPR028994">
    <property type="entry name" value="Integrin_alpha_N"/>
</dbReference>
<organism evidence="2 3">
    <name type="scientific">Rohdeia mirabilis</name>
    <dbReference type="NCBI Taxonomy" id="2528008"/>
    <lineage>
        <taxon>Bacteria</taxon>
        <taxon>Pseudomonadati</taxon>
        <taxon>Planctomycetota</taxon>
        <taxon>Planctomycetia</taxon>
        <taxon>Planctomycetia incertae sedis</taxon>
        <taxon>Rohdeia</taxon>
    </lineage>
</organism>
<evidence type="ECO:0000256" key="1">
    <source>
        <dbReference type="ARBA" id="ARBA00022729"/>
    </source>
</evidence>
<accession>A0A518CUW2</accession>
<dbReference type="Gene3D" id="2.130.10.130">
    <property type="entry name" value="Integrin alpha, N-terminal"/>
    <property type="match status" value="1"/>
</dbReference>
<dbReference type="SUPFAM" id="SSF69318">
    <property type="entry name" value="Integrin alpha N-terminal domain"/>
    <property type="match status" value="1"/>
</dbReference>
<keyword evidence="1" id="KW-0732">Signal</keyword>
<dbReference type="EMBL" id="CP036290">
    <property type="protein sequence ID" value="QDU83001.1"/>
    <property type="molecule type" value="Genomic_DNA"/>
</dbReference>
<dbReference type="AlphaFoldDB" id="A0A518CUW2"/>
<proteinExistence type="predicted"/>
<protein>
    <submittedName>
        <fullName evidence="2">FG-GAP repeat protein</fullName>
    </submittedName>
</protein>
<evidence type="ECO:0000313" key="2">
    <source>
        <dbReference type="EMBL" id="QDU83001.1"/>
    </source>
</evidence>
<dbReference type="RefSeq" id="WP_145181916.1">
    <property type="nucleotide sequence ID" value="NZ_CP036290.1"/>
</dbReference>
<gene>
    <name evidence="2" type="ORF">Pla163_00960</name>
</gene>
<keyword evidence="3" id="KW-1185">Reference proteome</keyword>
<evidence type="ECO:0000313" key="3">
    <source>
        <dbReference type="Proteomes" id="UP000319342"/>
    </source>
</evidence>
<dbReference type="OrthoDB" id="228608at2"/>
<name>A0A518CUW2_9BACT</name>
<dbReference type="InterPro" id="IPR013517">
    <property type="entry name" value="FG-GAP"/>
</dbReference>
<dbReference type="Proteomes" id="UP000319342">
    <property type="component" value="Chromosome"/>
</dbReference>